<dbReference type="GO" id="GO:0000160">
    <property type="term" value="P:phosphorelay signal transduction system"/>
    <property type="evidence" value="ECO:0007669"/>
    <property type="project" value="InterPro"/>
</dbReference>
<dbReference type="InterPro" id="IPR036388">
    <property type="entry name" value="WH-like_DNA-bd_sf"/>
</dbReference>
<dbReference type="SUPFAM" id="SSF46894">
    <property type="entry name" value="C-terminal effector domain of the bipartite response regulators"/>
    <property type="match status" value="1"/>
</dbReference>
<proteinExistence type="predicted"/>
<dbReference type="EMBL" id="BARW01009928">
    <property type="protein sequence ID" value="GAI85815.1"/>
    <property type="molecule type" value="Genomic_DNA"/>
</dbReference>
<evidence type="ECO:0000259" key="2">
    <source>
        <dbReference type="PROSITE" id="PS51755"/>
    </source>
</evidence>
<dbReference type="Gene3D" id="1.10.10.10">
    <property type="entry name" value="Winged helix-like DNA-binding domain superfamily/Winged helix DNA-binding domain"/>
    <property type="match status" value="1"/>
</dbReference>
<gene>
    <name evidence="3" type="ORF">S12H4_19760</name>
</gene>
<organism evidence="3">
    <name type="scientific">marine sediment metagenome</name>
    <dbReference type="NCBI Taxonomy" id="412755"/>
    <lineage>
        <taxon>unclassified sequences</taxon>
        <taxon>metagenomes</taxon>
        <taxon>ecological metagenomes</taxon>
    </lineage>
</organism>
<dbReference type="SMART" id="SM00862">
    <property type="entry name" value="Trans_reg_C"/>
    <property type="match status" value="1"/>
</dbReference>
<dbReference type="Pfam" id="PF00486">
    <property type="entry name" value="Trans_reg_C"/>
    <property type="match status" value="1"/>
</dbReference>
<dbReference type="InterPro" id="IPR001867">
    <property type="entry name" value="OmpR/PhoB-type_DNA-bd"/>
</dbReference>
<dbReference type="PROSITE" id="PS51755">
    <property type="entry name" value="OMPR_PHOB"/>
    <property type="match status" value="1"/>
</dbReference>
<reference evidence="3" key="1">
    <citation type="journal article" date="2014" name="Front. Microbiol.">
        <title>High frequency of phylogenetically diverse reductive dehalogenase-homologous genes in deep subseafloor sedimentary metagenomes.</title>
        <authorList>
            <person name="Kawai M."/>
            <person name="Futagami T."/>
            <person name="Toyoda A."/>
            <person name="Takaki Y."/>
            <person name="Nishi S."/>
            <person name="Hori S."/>
            <person name="Arai W."/>
            <person name="Tsubouchi T."/>
            <person name="Morono Y."/>
            <person name="Uchiyama I."/>
            <person name="Ito T."/>
            <person name="Fujiyama A."/>
            <person name="Inagaki F."/>
            <person name="Takami H."/>
        </authorList>
    </citation>
    <scope>NUCLEOTIDE SEQUENCE</scope>
    <source>
        <strain evidence="3">Expedition CK06-06</strain>
    </source>
</reference>
<dbReference type="AlphaFoldDB" id="X1TDY1"/>
<protein>
    <recommendedName>
        <fullName evidence="2">OmpR/PhoB-type domain-containing protein</fullName>
    </recommendedName>
</protein>
<sequence>MTVSQHGAHINDDRLIMPRAQHRLLWALATNNGRILTWVELHHALWPAEFYLTPDPMFSHLSRLRKQLKIGLALHNPDLDVPIRTVRKVGLELRWPPDRLHLAHQKPAPSP</sequence>
<dbReference type="GO" id="GO:0006355">
    <property type="term" value="P:regulation of DNA-templated transcription"/>
    <property type="evidence" value="ECO:0007669"/>
    <property type="project" value="InterPro"/>
</dbReference>
<comment type="caution">
    <text evidence="3">The sequence shown here is derived from an EMBL/GenBank/DDBJ whole genome shotgun (WGS) entry which is preliminary data.</text>
</comment>
<evidence type="ECO:0000256" key="1">
    <source>
        <dbReference type="ARBA" id="ARBA00023125"/>
    </source>
</evidence>
<keyword evidence="1" id="KW-0238">DNA-binding</keyword>
<evidence type="ECO:0000313" key="3">
    <source>
        <dbReference type="EMBL" id="GAI85815.1"/>
    </source>
</evidence>
<feature type="domain" description="OmpR/PhoB-type" evidence="2">
    <location>
        <begin position="1"/>
        <end position="95"/>
    </location>
</feature>
<accession>X1TDY1</accession>
<dbReference type="InterPro" id="IPR016032">
    <property type="entry name" value="Sig_transdc_resp-reg_C-effctor"/>
</dbReference>
<name>X1TDY1_9ZZZZ</name>
<dbReference type="GO" id="GO:0003677">
    <property type="term" value="F:DNA binding"/>
    <property type="evidence" value="ECO:0007669"/>
    <property type="project" value="UniProtKB-KW"/>
</dbReference>